<dbReference type="AlphaFoldDB" id="A0A128F5R4"/>
<evidence type="ECO:0000256" key="7">
    <source>
        <dbReference type="SAM" id="Phobius"/>
    </source>
</evidence>
<protein>
    <submittedName>
        <fullName evidence="9">Na+/Pi-cotransporter</fullName>
    </submittedName>
</protein>
<evidence type="ECO:0000313" key="10">
    <source>
        <dbReference type="Proteomes" id="UP000071641"/>
    </source>
</evidence>
<name>A0A128F5R4_9GAMM</name>
<dbReference type="OrthoDB" id="5778511at2"/>
<feature type="transmembrane region" description="Helical" evidence="7">
    <location>
        <begin position="50"/>
        <end position="71"/>
    </location>
</feature>
<dbReference type="InterPro" id="IPR004633">
    <property type="entry name" value="NaPi_cotrn-rel/YqeW-like"/>
</dbReference>
<feature type="transmembrane region" description="Helical" evidence="7">
    <location>
        <begin position="106"/>
        <end position="123"/>
    </location>
</feature>
<dbReference type="Gene3D" id="1.20.58.220">
    <property type="entry name" value="Phosphate transport system protein phou homolog 2, domain 2"/>
    <property type="match status" value="1"/>
</dbReference>
<feature type="domain" description="PhoU" evidence="8">
    <location>
        <begin position="341"/>
        <end position="421"/>
    </location>
</feature>
<accession>A0A128F5R4</accession>
<evidence type="ECO:0000256" key="4">
    <source>
        <dbReference type="ARBA" id="ARBA00022989"/>
    </source>
</evidence>
<feature type="transmembrane region" description="Helical" evidence="7">
    <location>
        <begin position="6"/>
        <end position="29"/>
    </location>
</feature>
<comment type="subcellular location">
    <subcellularLocation>
        <location evidence="1">Cell membrane</location>
        <topology evidence="1">Multi-pass membrane protein</topology>
    </subcellularLocation>
</comment>
<dbReference type="Pfam" id="PF02690">
    <property type="entry name" value="Na_Pi_cotrans"/>
    <property type="match status" value="2"/>
</dbReference>
<dbReference type="NCBIfam" id="NF037997">
    <property type="entry name" value="Na_Pi_symport"/>
    <property type="match status" value="1"/>
</dbReference>
<dbReference type="GO" id="GO:0005886">
    <property type="term" value="C:plasma membrane"/>
    <property type="evidence" value="ECO:0007669"/>
    <property type="project" value="UniProtKB-SubCell"/>
</dbReference>
<keyword evidence="5 7" id="KW-0472">Membrane</keyword>
<dbReference type="InterPro" id="IPR026022">
    <property type="entry name" value="PhoU_dom"/>
</dbReference>
<dbReference type="STRING" id="1796497.GCE9029_02842"/>
<dbReference type="EMBL" id="FIZX01000002">
    <property type="protein sequence ID" value="CZF81810.1"/>
    <property type="molecule type" value="Genomic_DNA"/>
</dbReference>
<feature type="transmembrane region" description="Helical" evidence="7">
    <location>
        <begin position="274"/>
        <end position="296"/>
    </location>
</feature>
<dbReference type="GO" id="GO:0005436">
    <property type="term" value="F:sodium:phosphate symporter activity"/>
    <property type="evidence" value="ECO:0007669"/>
    <property type="project" value="InterPro"/>
</dbReference>
<keyword evidence="10" id="KW-1185">Reference proteome</keyword>
<keyword evidence="2" id="KW-1003">Cell membrane</keyword>
<dbReference type="PANTHER" id="PTHR10010">
    <property type="entry name" value="SOLUTE CARRIER FAMILY 34 SODIUM PHOSPHATE , MEMBER 2-RELATED"/>
    <property type="match status" value="1"/>
</dbReference>
<dbReference type="SUPFAM" id="SSF109755">
    <property type="entry name" value="PhoU-like"/>
    <property type="match status" value="1"/>
</dbReference>
<proteinExistence type="predicted"/>
<reference evidence="10" key="1">
    <citation type="submission" date="2016-02" db="EMBL/GenBank/DDBJ databases">
        <authorList>
            <person name="Rodrigo-Torres Lidia"/>
            <person name="Arahal R.David."/>
        </authorList>
    </citation>
    <scope>NUCLEOTIDE SEQUENCE [LARGE SCALE GENOMIC DNA]</scope>
    <source>
        <strain evidence="10">CECT 9029</strain>
    </source>
</reference>
<gene>
    <name evidence="9" type="ORF">GCE9029_02842</name>
</gene>
<evidence type="ECO:0000256" key="5">
    <source>
        <dbReference type="ARBA" id="ARBA00023136"/>
    </source>
</evidence>
<feature type="transmembrane region" description="Helical" evidence="7">
    <location>
        <begin position="135"/>
        <end position="154"/>
    </location>
</feature>
<evidence type="ECO:0000313" key="9">
    <source>
        <dbReference type="EMBL" id="CZF81810.1"/>
    </source>
</evidence>
<dbReference type="InterPro" id="IPR038078">
    <property type="entry name" value="PhoU-like_sf"/>
</dbReference>
<feature type="transmembrane region" description="Helical" evidence="7">
    <location>
        <begin position="205"/>
        <end position="225"/>
    </location>
</feature>
<dbReference type="PANTHER" id="PTHR10010:SF46">
    <property type="entry name" value="SODIUM-DEPENDENT PHOSPHATE TRANSPORT PROTEIN 2B"/>
    <property type="match status" value="1"/>
</dbReference>
<feature type="transmembrane region" description="Helical" evidence="7">
    <location>
        <begin position="245"/>
        <end position="262"/>
    </location>
</feature>
<feature type="region of interest" description="Disordered" evidence="6">
    <location>
        <begin position="545"/>
        <end position="567"/>
    </location>
</feature>
<sequence length="567" mass="61702">MTGTSVLINLLGGVALLLFGLALVKEHVLKTFGGRIRRSLGRSAFNRWRGFGVGLGVTCLLQSSTATALLASSLGSQGLATASGLAILLGADVGTTLVAKLLTFDLSWLQPVLLFVGFIVISSGKKDKTKHIGRIMIGLGIMLLALKIIVSTSVPMRDSVAIQSLMGALSDEPLLAVIVGMCIAFLVHSSLATVLLIVAMAGSGVITLQGGMALILGANLGAALPAVMNTVNATPEIRRVPLGNFGFRAVGVVITLPLLDVLNSTALFASDEPAVVLVNFHLLFNVLLAMTFLPLVTPCARLLEKWVPANTLDKADNKPRYLDRKAFRTPSVALSNTVREVLRMGDLLRGMLDGAFEALNTRNSAQLQHIKRSDDLVDEYYEKINLYLTELSRQDIPKKYRRRCYRISSYTTNLEHAGDILEYSMTEVINKIIQQNILLPDYERKAIDELKNCIYRNMELAFSVLLTGDVNNARALIEQKSVVKNIEREAILAHQKGLRDQTITVVAGSSLYLDLLRDLIRINSHFTSIAYPILDQAGELRASRLKNTQAEPSSRAEPSINSNESPT</sequence>
<dbReference type="RefSeq" id="WP_062663987.1">
    <property type="nucleotide sequence ID" value="NZ_FIZX01000002.1"/>
</dbReference>
<organism evidence="9 10">
    <name type="scientific">Grimontia celer</name>
    <dbReference type="NCBI Taxonomy" id="1796497"/>
    <lineage>
        <taxon>Bacteria</taxon>
        <taxon>Pseudomonadati</taxon>
        <taxon>Pseudomonadota</taxon>
        <taxon>Gammaproteobacteria</taxon>
        <taxon>Vibrionales</taxon>
        <taxon>Vibrionaceae</taxon>
        <taxon>Grimontia</taxon>
    </lineage>
</organism>
<evidence type="ECO:0000256" key="6">
    <source>
        <dbReference type="SAM" id="MobiDB-lite"/>
    </source>
</evidence>
<evidence type="ECO:0000256" key="2">
    <source>
        <dbReference type="ARBA" id="ARBA00022475"/>
    </source>
</evidence>
<dbReference type="Pfam" id="PF01895">
    <property type="entry name" value="PhoU"/>
    <property type="match status" value="1"/>
</dbReference>
<dbReference type="GO" id="GO:0044341">
    <property type="term" value="P:sodium-dependent phosphate transport"/>
    <property type="evidence" value="ECO:0007669"/>
    <property type="project" value="InterPro"/>
</dbReference>
<evidence type="ECO:0000256" key="3">
    <source>
        <dbReference type="ARBA" id="ARBA00022692"/>
    </source>
</evidence>
<dbReference type="NCBIfam" id="TIGR00704">
    <property type="entry name" value="NaPi_cotrn_rel"/>
    <property type="match status" value="1"/>
</dbReference>
<evidence type="ECO:0000259" key="8">
    <source>
        <dbReference type="Pfam" id="PF01895"/>
    </source>
</evidence>
<keyword evidence="4 7" id="KW-1133">Transmembrane helix</keyword>
<evidence type="ECO:0000256" key="1">
    <source>
        <dbReference type="ARBA" id="ARBA00004651"/>
    </source>
</evidence>
<dbReference type="InterPro" id="IPR003841">
    <property type="entry name" value="Na/Pi_transpt"/>
</dbReference>
<keyword evidence="3 7" id="KW-0812">Transmembrane</keyword>
<dbReference type="Proteomes" id="UP000071641">
    <property type="component" value="Unassembled WGS sequence"/>
</dbReference>
<feature type="transmembrane region" description="Helical" evidence="7">
    <location>
        <begin position="174"/>
        <end position="198"/>
    </location>
</feature>